<dbReference type="GO" id="GO:0008930">
    <property type="term" value="F:methylthioadenosine nucleosidase activity"/>
    <property type="evidence" value="ECO:0007669"/>
    <property type="project" value="TreeGrafter"/>
</dbReference>
<dbReference type="InterPro" id="IPR035994">
    <property type="entry name" value="Nucleoside_phosphorylase_sf"/>
</dbReference>
<dbReference type="SUPFAM" id="SSF53167">
    <property type="entry name" value="Purine and uridine phosphorylases"/>
    <property type="match status" value="1"/>
</dbReference>
<dbReference type="CDD" id="cd17768">
    <property type="entry name" value="adenosylhopane_nucleosidase_HpnG-like"/>
    <property type="match status" value="1"/>
</dbReference>
<dbReference type="GO" id="GO:0005829">
    <property type="term" value="C:cytosol"/>
    <property type="evidence" value="ECO:0007669"/>
    <property type="project" value="TreeGrafter"/>
</dbReference>
<dbReference type="NCBIfam" id="NF005476">
    <property type="entry name" value="PRK07077.1"/>
    <property type="match status" value="1"/>
</dbReference>
<dbReference type="InterPro" id="IPR017831">
    <property type="entry name" value="Hopanoid-assoc_phosphoryl_HpnG"/>
</dbReference>
<dbReference type="Gene3D" id="3.40.50.1580">
    <property type="entry name" value="Nucleoside phosphorylase domain"/>
    <property type="match status" value="1"/>
</dbReference>
<dbReference type="GO" id="GO:0008782">
    <property type="term" value="F:adenosylhomocysteine nucleosidase activity"/>
    <property type="evidence" value="ECO:0007669"/>
    <property type="project" value="UniProtKB-EC"/>
</dbReference>
<evidence type="ECO:0000313" key="2">
    <source>
        <dbReference type="EMBL" id="CAA2104429.1"/>
    </source>
</evidence>
<evidence type="ECO:0000259" key="1">
    <source>
        <dbReference type="Pfam" id="PF01048"/>
    </source>
</evidence>
<dbReference type="AlphaFoldDB" id="A0A679IZU2"/>
<protein>
    <submittedName>
        <fullName evidence="2">5'-methylthioadenosine/S-adenosylhomocysteine nucleosidase</fullName>
        <ecNumber evidence="2">3.2.2.9</ecNumber>
    </submittedName>
</protein>
<sequence length="226" mass="22868">MLPILAVTGLSKEARLAAGPGVEAVGAGGSPQRLRTLLDRRREPGCRAVISFGIAGGLDPALVPGDVVIATGIVGDTGRRETDAALRDAIHSALSRADLTTLSADLAGVDAAVLSVAAKAALHGRTGAAAVDMESHVAADFAARHGLPFAAIRVVCDPADRALPAFVATALKPNGDPDIRAVVTALARRPAHLPALIRLARDSGRAFAALSRCRASLGPGLGLPDV</sequence>
<dbReference type="PANTHER" id="PTHR46832">
    <property type="entry name" value="5'-METHYLTHIOADENOSINE/S-ADENOSYLHOMOCYSTEINE NUCLEOSIDASE"/>
    <property type="match status" value="1"/>
</dbReference>
<dbReference type="GO" id="GO:0009116">
    <property type="term" value="P:nucleoside metabolic process"/>
    <property type="evidence" value="ECO:0007669"/>
    <property type="project" value="InterPro"/>
</dbReference>
<dbReference type="Pfam" id="PF01048">
    <property type="entry name" value="PNP_UDP_1"/>
    <property type="match status" value="1"/>
</dbReference>
<organism evidence="2">
    <name type="scientific">Methylobacterium bullatum</name>
    <dbReference type="NCBI Taxonomy" id="570505"/>
    <lineage>
        <taxon>Bacteria</taxon>
        <taxon>Pseudomonadati</taxon>
        <taxon>Pseudomonadota</taxon>
        <taxon>Alphaproteobacteria</taxon>
        <taxon>Hyphomicrobiales</taxon>
        <taxon>Methylobacteriaceae</taxon>
        <taxon>Methylobacterium</taxon>
    </lineage>
</organism>
<reference evidence="2" key="1">
    <citation type="submission" date="2019-12" db="EMBL/GenBank/DDBJ databases">
        <authorList>
            <person name="Cremers G."/>
        </authorList>
    </citation>
    <scope>NUCLEOTIDE SEQUENCE</scope>
    <source>
        <strain evidence="2">Mbul1</strain>
    </source>
</reference>
<proteinExistence type="predicted"/>
<dbReference type="NCBIfam" id="TIGR03468">
    <property type="entry name" value="HpnG"/>
    <property type="match status" value="1"/>
</dbReference>
<dbReference type="EC" id="3.2.2.9" evidence="2"/>
<keyword evidence="2" id="KW-0326">Glycosidase</keyword>
<dbReference type="GO" id="GO:0019284">
    <property type="term" value="P:L-methionine salvage from S-adenosylmethionine"/>
    <property type="evidence" value="ECO:0007669"/>
    <property type="project" value="TreeGrafter"/>
</dbReference>
<dbReference type="PANTHER" id="PTHR46832:SF1">
    <property type="entry name" value="5'-METHYLTHIOADENOSINE_S-ADENOSYLHOMOCYSTEINE NUCLEOSIDASE"/>
    <property type="match status" value="1"/>
</dbReference>
<dbReference type="InterPro" id="IPR000845">
    <property type="entry name" value="Nucleoside_phosphorylase_d"/>
</dbReference>
<feature type="domain" description="Nucleoside phosphorylase" evidence="1">
    <location>
        <begin position="45"/>
        <end position="161"/>
    </location>
</feature>
<gene>
    <name evidence="2" type="primary">mtnN</name>
    <name evidence="2" type="ORF">MBUL_02699</name>
</gene>
<name>A0A679IZU2_9HYPH</name>
<dbReference type="EMBL" id="LR743504">
    <property type="protein sequence ID" value="CAA2104429.1"/>
    <property type="molecule type" value="Genomic_DNA"/>
</dbReference>
<keyword evidence="2" id="KW-0378">Hydrolase</keyword>
<accession>A0A679IZU2</accession>